<evidence type="ECO:0000256" key="1">
    <source>
        <dbReference type="SAM" id="MobiDB-lite"/>
    </source>
</evidence>
<reference evidence="4" key="1">
    <citation type="submission" date="2020-06" db="EMBL/GenBank/DDBJ databases">
        <authorList>
            <person name="Ji K."/>
            <person name="Li J."/>
        </authorList>
    </citation>
    <scope>NUCLEOTIDE SEQUENCE</scope>
    <source>
        <strain evidence="4">JKM2019</strain>
        <tissue evidence="4">Whole body</tissue>
    </source>
</reference>
<organism evidence="4">
    <name type="scientific">Dermatophagoides farinae</name>
    <name type="common">American house dust mite</name>
    <dbReference type="NCBI Taxonomy" id="6954"/>
    <lineage>
        <taxon>Eukaryota</taxon>
        <taxon>Metazoa</taxon>
        <taxon>Ecdysozoa</taxon>
        <taxon>Arthropoda</taxon>
        <taxon>Chelicerata</taxon>
        <taxon>Arachnida</taxon>
        <taxon>Acari</taxon>
        <taxon>Acariformes</taxon>
        <taxon>Sarcoptiformes</taxon>
        <taxon>Astigmata</taxon>
        <taxon>Psoroptidia</taxon>
        <taxon>Analgoidea</taxon>
        <taxon>Pyroglyphidae</taxon>
        <taxon>Dermatophagoidinae</taxon>
        <taxon>Dermatophagoides</taxon>
    </lineage>
</organism>
<feature type="compositionally biased region" description="Low complexity" evidence="1">
    <location>
        <begin position="431"/>
        <end position="449"/>
    </location>
</feature>
<reference evidence="4" key="2">
    <citation type="journal article" date="2021" name="World Allergy Organ. J.">
        <title>Chromosome-level assembly of Dermatophagoides farinae genome and transcriptome reveals two novel allergens Der f 37 and Der f 39.</title>
        <authorList>
            <person name="Chen J."/>
            <person name="Cai Z."/>
            <person name="Fan D."/>
            <person name="Hu J."/>
            <person name="Hou Y."/>
            <person name="He Y."/>
            <person name="Zhang Z."/>
            <person name="Zhao Z."/>
            <person name="Gao P."/>
            <person name="Hu W."/>
            <person name="Sun J."/>
            <person name="Li J."/>
            <person name="Ji K."/>
        </authorList>
    </citation>
    <scope>NUCLEOTIDE SEQUENCE</scope>
    <source>
        <strain evidence="4">JKM2019</strain>
    </source>
</reference>
<evidence type="ECO:0000259" key="3">
    <source>
        <dbReference type="PROSITE" id="PS51034"/>
    </source>
</evidence>
<evidence type="ECO:0000256" key="2">
    <source>
        <dbReference type="SAM" id="Phobius"/>
    </source>
</evidence>
<feature type="compositionally biased region" description="Acidic residues" evidence="1">
    <location>
        <begin position="410"/>
        <end position="427"/>
    </location>
</feature>
<evidence type="ECO:0000313" key="4">
    <source>
        <dbReference type="EMBL" id="KAH7643904.1"/>
    </source>
</evidence>
<sequence>MLLFNHHHKIHITMLFIQTTIFLLICFLFNNVVIGNRLPLNDIRSSSSNNNNNNPMKKQEKNVESIADNVHHHHQQQQQQQQQQPQQQIMNSNIDNNNGSNNGLPIDRQQQQQQQQQQPPYSYQQNQFQSSISCGQLEFYVQLTFDKPFKGLVYAYKMFKIEQNPMITNQQQQQIYGHYYYPIEILDSCTIRGNGASIVYLELSFLSECIEKLQPFSMMNTNFADNIEDYGNNNNKSNFNDTMMSRQSNQTSLLSNVDDTLSSSLPSTTTTTTTTTTTMMMMNENNDGFINTHTINLDGFNFRRALNNNDMMQMNSFYLQQQQQQQQQYYHHHYHHQQQEQRQQQQQQQHQLNISKDDTYQLSLYIQNDPKIEQKYDSKVIVQCSPRVTKNIIMEHNSNLNDFYRKMDDNNDQNEDEDVIDMDDNDDKTESQSQSSSSSSYPAKVSSQQQYPQQHTRSIMPKANLTITSIYDYYQQQQKRQRPNNNNNNNNNDDDGNIGDHNHHHHHHHHHHMMNNEIDITNLIESRMDILRGRIPFLKLIDNNVELGDDVTLIIRTRQLDDYDSRISTCYAYDEHDTMRYELTNQDGCPVDSTVMTAFKVMHNVGSESKVYYTTFPAFKFPGSQYLNIQCTLLVCRQICPNPTCDHNQHSNRNTQQW</sequence>
<dbReference type="PROSITE" id="PS51034">
    <property type="entry name" value="ZP_2"/>
    <property type="match status" value="1"/>
</dbReference>
<protein>
    <recommendedName>
        <fullName evidence="3">ZP domain-containing protein</fullName>
    </recommendedName>
</protein>
<feature type="compositionally biased region" description="Low complexity" evidence="1">
    <location>
        <begin position="476"/>
        <end position="491"/>
    </location>
</feature>
<feature type="compositionally biased region" description="Basic residues" evidence="1">
    <location>
        <begin position="502"/>
        <end position="512"/>
    </location>
</feature>
<keyword evidence="2" id="KW-0472">Membrane</keyword>
<dbReference type="InterPro" id="IPR042235">
    <property type="entry name" value="ZP-C_dom"/>
</dbReference>
<comment type="caution">
    <text evidence="4">The sequence shown here is derived from an EMBL/GenBank/DDBJ whole genome shotgun (WGS) entry which is preliminary data.</text>
</comment>
<feature type="transmembrane region" description="Helical" evidence="2">
    <location>
        <begin position="12"/>
        <end position="34"/>
    </location>
</feature>
<feature type="compositionally biased region" description="Low complexity" evidence="1">
    <location>
        <begin position="76"/>
        <end position="122"/>
    </location>
</feature>
<gene>
    <name evidence="4" type="ORF">HUG17_6266</name>
</gene>
<dbReference type="Gene3D" id="2.60.40.4100">
    <property type="entry name" value="Zona pellucida, ZP-C domain"/>
    <property type="match status" value="1"/>
</dbReference>
<feature type="region of interest" description="Disordered" evidence="1">
    <location>
        <begin position="476"/>
        <end position="512"/>
    </location>
</feature>
<dbReference type="AlphaFoldDB" id="A0A9D4P3W3"/>
<dbReference type="Proteomes" id="UP000828236">
    <property type="component" value="Unassembled WGS sequence"/>
</dbReference>
<proteinExistence type="predicted"/>
<keyword evidence="2" id="KW-0812">Transmembrane</keyword>
<keyword evidence="2" id="KW-1133">Transmembrane helix</keyword>
<dbReference type="PANTHER" id="PTHR46560">
    <property type="entry name" value="CYPHER, ISOFORM B"/>
    <property type="match status" value="1"/>
</dbReference>
<feature type="domain" description="ZP" evidence="3">
    <location>
        <begin position="133"/>
        <end position="652"/>
    </location>
</feature>
<dbReference type="InterPro" id="IPR001507">
    <property type="entry name" value="ZP_dom"/>
</dbReference>
<name>A0A9D4P3W3_DERFA</name>
<feature type="region of interest" description="Disordered" evidence="1">
    <location>
        <begin position="69"/>
        <end position="122"/>
    </location>
</feature>
<dbReference type="EMBL" id="SDOV01000002">
    <property type="protein sequence ID" value="KAH7643904.1"/>
    <property type="molecule type" value="Genomic_DNA"/>
</dbReference>
<dbReference type="PANTHER" id="PTHR46560:SF5">
    <property type="entry name" value="CYPHER, ISOFORM B"/>
    <property type="match status" value="1"/>
</dbReference>
<feature type="region of interest" description="Disordered" evidence="1">
    <location>
        <begin position="404"/>
        <end position="462"/>
    </location>
</feature>
<accession>A0A9D4P3W3</accession>